<name>A0A897MPY2_9EURY</name>
<accession>A0A897MPY2</accession>
<reference evidence="2" key="1">
    <citation type="submission" date="2020-11" db="EMBL/GenBank/DDBJ databases">
        <title>Carbohydrate-dependent, anaerobic sulfur respiration: A novel catabolism in halophilic archaea.</title>
        <authorList>
            <person name="Sorokin D.Y."/>
            <person name="Messina E."/>
            <person name="Smedile F."/>
            <person name="La Cono V."/>
            <person name="Hallsworth J.E."/>
            <person name="Yakimov M.M."/>
        </authorList>
    </citation>
    <scope>NUCLEOTIDE SEQUENCE</scope>
    <source>
        <strain evidence="2">AArc-S</strain>
    </source>
</reference>
<dbReference type="Proteomes" id="UP000663586">
    <property type="component" value="Chromosome"/>
</dbReference>
<feature type="domain" description="Halobacterial output" evidence="1">
    <location>
        <begin position="11"/>
        <end position="82"/>
    </location>
</feature>
<sequence>MSSTEPADHGRISTAVVEALANANDVDPLELDPLYEAVDPDALDSLFSTTDGSSRTHHGKVQFTTNGYEVEVTSTGRVHLTPENCVEAVS</sequence>
<dbReference type="Pfam" id="PF18545">
    <property type="entry name" value="HalOD1"/>
    <property type="match status" value="1"/>
</dbReference>
<proteinExistence type="predicted"/>
<evidence type="ECO:0000313" key="3">
    <source>
        <dbReference type="Proteomes" id="UP000663586"/>
    </source>
</evidence>
<dbReference type="RefSeq" id="WP_238479788.1">
    <property type="nucleotide sequence ID" value="NZ_CP064786.1"/>
</dbReference>
<organism evidence="2 3">
    <name type="scientific">Natranaeroarchaeum sulfidigenes</name>
    <dbReference type="NCBI Taxonomy" id="2784880"/>
    <lineage>
        <taxon>Archaea</taxon>
        <taxon>Methanobacteriati</taxon>
        <taxon>Methanobacteriota</taxon>
        <taxon>Stenosarchaea group</taxon>
        <taxon>Halobacteria</taxon>
        <taxon>Halobacteriales</taxon>
        <taxon>Natronoarchaeaceae</taxon>
        <taxon>Natranaeroarchaeum</taxon>
    </lineage>
</organism>
<dbReference type="KEGG" id="hara:AArcS_1429"/>
<keyword evidence="3" id="KW-1185">Reference proteome</keyword>
<evidence type="ECO:0000259" key="1">
    <source>
        <dbReference type="Pfam" id="PF18545"/>
    </source>
</evidence>
<dbReference type="EMBL" id="CP064786">
    <property type="protein sequence ID" value="QSG02644.1"/>
    <property type="molecule type" value="Genomic_DNA"/>
</dbReference>
<protein>
    <recommendedName>
        <fullName evidence="1">Halobacterial output domain-containing protein</fullName>
    </recommendedName>
</protein>
<gene>
    <name evidence="2" type="ORF">AArcS_1429</name>
</gene>
<dbReference type="InterPro" id="IPR040624">
    <property type="entry name" value="HalOD1"/>
</dbReference>
<evidence type="ECO:0000313" key="2">
    <source>
        <dbReference type="EMBL" id="QSG02644.1"/>
    </source>
</evidence>
<dbReference type="GeneID" id="70684812"/>
<dbReference type="AlphaFoldDB" id="A0A897MPY2"/>